<evidence type="ECO:0000256" key="5">
    <source>
        <dbReference type="SAM" id="MobiDB-lite"/>
    </source>
</evidence>
<feature type="transmembrane region" description="Helical" evidence="6">
    <location>
        <begin position="320"/>
        <end position="341"/>
    </location>
</feature>
<feature type="transmembrane region" description="Helical" evidence="6">
    <location>
        <begin position="288"/>
        <end position="308"/>
    </location>
</feature>
<dbReference type="GO" id="GO:0016020">
    <property type="term" value="C:membrane"/>
    <property type="evidence" value="ECO:0007669"/>
    <property type="project" value="UniProtKB-SubCell"/>
</dbReference>
<keyword evidence="4 6" id="KW-0472">Membrane</keyword>
<keyword evidence="2 6" id="KW-0812">Transmembrane</keyword>
<feature type="domain" description="G-protein coupled receptors family 2 profile 2" evidence="8">
    <location>
        <begin position="251"/>
        <end position="502"/>
    </location>
</feature>
<feature type="transmembrane region" description="Helical" evidence="6">
    <location>
        <begin position="362"/>
        <end position="384"/>
    </location>
</feature>
<feature type="compositionally biased region" description="Basic and acidic residues" evidence="5">
    <location>
        <begin position="583"/>
        <end position="595"/>
    </location>
</feature>
<dbReference type="EMBL" id="JAZDUA010000008">
    <property type="protein sequence ID" value="KAK7873882.1"/>
    <property type="molecule type" value="Genomic_DNA"/>
</dbReference>
<feature type="transmembrane region" description="Helical" evidence="6">
    <location>
        <begin position="492"/>
        <end position="515"/>
    </location>
</feature>
<dbReference type="PROSITE" id="PS50261">
    <property type="entry name" value="G_PROTEIN_RECEP_F2_4"/>
    <property type="match status" value="1"/>
</dbReference>
<keyword evidence="7" id="KW-0732">Signal</keyword>
<keyword evidence="3 6" id="KW-1133">Transmembrane helix</keyword>
<proteinExistence type="predicted"/>
<feature type="transmembrane region" description="Helical" evidence="6">
    <location>
        <begin position="250"/>
        <end position="272"/>
    </location>
</feature>
<evidence type="ECO:0000256" key="6">
    <source>
        <dbReference type="SAM" id="Phobius"/>
    </source>
</evidence>
<feature type="chain" id="PRO_5042818695" description="G-protein coupled receptors family 2 profile 2 domain-containing protein" evidence="7">
    <location>
        <begin position="19"/>
        <end position="610"/>
    </location>
</feature>
<dbReference type="PANTHER" id="PTHR46953:SF1">
    <property type="entry name" value="G-PROTEIN COUPLED RECEPTOR MTH-LIKE 1-RELATED"/>
    <property type="match status" value="1"/>
</dbReference>
<evidence type="ECO:0000256" key="1">
    <source>
        <dbReference type="ARBA" id="ARBA00004141"/>
    </source>
</evidence>
<evidence type="ECO:0000256" key="7">
    <source>
        <dbReference type="SAM" id="SignalP"/>
    </source>
</evidence>
<name>A0AAN9ZHE0_9ORTH</name>
<dbReference type="PANTHER" id="PTHR46953">
    <property type="entry name" value="G-PROTEIN COUPLED RECEPTOR MTH-LIKE 1-RELATED"/>
    <property type="match status" value="1"/>
</dbReference>
<feature type="region of interest" description="Disordered" evidence="5">
    <location>
        <begin position="540"/>
        <end position="560"/>
    </location>
</feature>
<feature type="signal peptide" evidence="7">
    <location>
        <begin position="1"/>
        <end position="18"/>
    </location>
</feature>
<feature type="transmembrane region" description="Helical" evidence="6">
    <location>
        <begin position="463"/>
        <end position="486"/>
    </location>
</feature>
<keyword evidence="10" id="KW-1185">Reference proteome</keyword>
<accession>A0AAN9ZHE0</accession>
<comment type="caution">
    <text evidence="9">The sequence shown here is derived from an EMBL/GenBank/DDBJ whole genome shotgun (WGS) entry which is preliminary data.</text>
</comment>
<evidence type="ECO:0000256" key="3">
    <source>
        <dbReference type="ARBA" id="ARBA00022989"/>
    </source>
</evidence>
<evidence type="ECO:0000256" key="2">
    <source>
        <dbReference type="ARBA" id="ARBA00022692"/>
    </source>
</evidence>
<sequence>MLGSWWVTALAVLSVVVAAGGRLGPKCCGAGERLDARLRRCEAASPPAEAHLPLRGHWPNCSDGLMLRLAHPSPDRVQWLANGSLVLRSPTARGDHATTTFDADDFCVDAAADSDSYALLLCPCSRLQCFSKCCPFGFVKRCDEFDCRCVESKDVWVPIHDDLELPEELDITYEILEDNEPICENGSNVWIDDPSKMPYHLTSVWWKYPDGLVFDPLKYCGDFVNRKNLPMYQTIGYCEKSFPFESLFDIVAIVYIPAAVLLMLTLVVVALVPEHSSSVYGMVHRRALICHALSLMISNTVLGSYVLSTNDTLYCLATPMIMYFSLVAAAFWLNVLCINLACGFNNPRGTQGAKGKSGRSIFFYYSVYAWGASATMTALTAYMWHGKRIPKGWLRPTLMETRTCYWEDESRKMGTFAYYYGPMSGLLIVNAYLFCCTILGVRRLRRNSAVLEENGNKRFSQSVFLYVKLLWVMGVAEMAAELAAWAVNGGGFYFNIAAEIIDLARAAAIFVLCACNRRTVRGLRRRLRFCASANAADGAQKASRQHAPQPSAKGDSVASHSSAATLSTLCDDDRMPARGLEMAEVKTPRVDKHTDSGGGASLVVEGCAGE</sequence>
<dbReference type="Proteomes" id="UP001378592">
    <property type="component" value="Unassembled WGS sequence"/>
</dbReference>
<dbReference type="Gene3D" id="1.20.1070.10">
    <property type="entry name" value="Rhodopsin 7-helix transmembrane proteins"/>
    <property type="match status" value="1"/>
</dbReference>
<dbReference type="InterPro" id="IPR052808">
    <property type="entry name" value="GPCR_Mth-like"/>
</dbReference>
<feature type="region of interest" description="Disordered" evidence="5">
    <location>
        <begin position="583"/>
        <end position="610"/>
    </location>
</feature>
<dbReference type="GO" id="GO:0004888">
    <property type="term" value="F:transmembrane signaling receptor activity"/>
    <property type="evidence" value="ECO:0007669"/>
    <property type="project" value="InterPro"/>
</dbReference>
<organism evidence="9 10">
    <name type="scientific">Gryllus longicercus</name>
    <dbReference type="NCBI Taxonomy" id="2509291"/>
    <lineage>
        <taxon>Eukaryota</taxon>
        <taxon>Metazoa</taxon>
        <taxon>Ecdysozoa</taxon>
        <taxon>Arthropoda</taxon>
        <taxon>Hexapoda</taxon>
        <taxon>Insecta</taxon>
        <taxon>Pterygota</taxon>
        <taxon>Neoptera</taxon>
        <taxon>Polyneoptera</taxon>
        <taxon>Orthoptera</taxon>
        <taxon>Ensifera</taxon>
        <taxon>Gryllidea</taxon>
        <taxon>Grylloidea</taxon>
        <taxon>Gryllidae</taxon>
        <taxon>Gryllinae</taxon>
        <taxon>Gryllus</taxon>
    </lineage>
</organism>
<evidence type="ECO:0000313" key="9">
    <source>
        <dbReference type="EMBL" id="KAK7873882.1"/>
    </source>
</evidence>
<comment type="subcellular location">
    <subcellularLocation>
        <location evidence="1">Membrane</location>
        <topology evidence="1">Multi-pass membrane protein</topology>
    </subcellularLocation>
</comment>
<protein>
    <recommendedName>
        <fullName evidence="8">G-protein coupled receptors family 2 profile 2 domain-containing protein</fullName>
    </recommendedName>
</protein>
<evidence type="ECO:0000259" key="8">
    <source>
        <dbReference type="PROSITE" id="PS50261"/>
    </source>
</evidence>
<evidence type="ECO:0000313" key="10">
    <source>
        <dbReference type="Proteomes" id="UP001378592"/>
    </source>
</evidence>
<dbReference type="GO" id="GO:0007166">
    <property type="term" value="P:cell surface receptor signaling pathway"/>
    <property type="evidence" value="ECO:0007669"/>
    <property type="project" value="InterPro"/>
</dbReference>
<gene>
    <name evidence="9" type="ORF">R5R35_005743</name>
</gene>
<dbReference type="InterPro" id="IPR017981">
    <property type="entry name" value="GPCR_2-like_7TM"/>
</dbReference>
<evidence type="ECO:0000256" key="4">
    <source>
        <dbReference type="ARBA" id="ARBA00023136"/>
    </source>
</evidence>
<reference evidence="9 10" key="1">
    <citation type="submission" date="2024-03" db="EMBL/GenBank/DDBJ databases">
        <title>The genome assembly and annotation of the cricket Gryllus longicercus Weissman &amp; Gray.</title>
        <authorList>
            <person name="Szrajer S."/>
            <person name="Gray D."/>
            <person name="Ylla G."/>
        </authorList>
    </citation>
    <scope>NUCLEOTIDE SEQUENCE [LARGE SCALE GENOMIC DNA]</scope>
    <source>
        <strain evidence="9">DAG 2021-001</strain>
        <tissue evidence="9">Whole body minus gut</tissue>
    </source>
</reference>
<dbReference type="AlphaFoldDB" id="A0AAN9ZHE0"/>
<feature type="transmembrane region" description="Helical" evidence="6">
    <location>
        <begin position="417"/>
        <end position="442"/>
    </location>
</feature>